<feature type="compositionally biased region" description="Low complexity" evidence="1">
    <location>
        <begin position="359"/>
        <end position="374"/>
    </location>
</feature>
<reference evidence="3" key="1">
    <citation type="submission" date="2020-04" db="EMBL/GenBank/DDBJ databases">
        <title>Analysis of mating type loci in Filobasidium floriforme.</title>
        <authorList>
            <person name="Nowrousian M."/>
        </authorList>
    </citation>
    <scope>NUCLEOTIDE SEQUENCE</scope>
    <source>
        <strain evidence="3">CBS 6242</strain>
    </source>
</reference>
<keyword evidence="4" id="KW-1185">Reference proteome</keyword>
<keyword evidence="2" id="KW-0472">Membrane</keyword>
<sequence length="617" mass="65798">MTLEGLNKFRLGYAAADHTGKRNTPRREINKRTTCTPAQIYQSPKANDVVQASDEVTAKWDSSCFDTEFVDIYLYSYASLDQSTSSGIAQVFKKAANSGGSYNLGKLEPSWWNNTADANLNLGIVEADTPQFMLTPGPIFSIHATPEQLATATSKAAAVTQTKTAADGSITTTTDSDGLYQTAKLEKPPGLSKGAIAAAIVVPIVVVGFFVGLYIKFARMKEREKRKRWSEHVDRRMSTISGDWSRAGGSAAGGPGGVRSSMISNGTRATSVYFSNGDARGSIYSVANENNMAGAGAGGGKRIPRVGVNGNPSSEMRQSQLRQSIFNASQSDVRQSRISFADDVRKSRVSFSDAGLRPTKSNMSGSTTNNNGAGPRRAISQIDGERHSIDNSRLVSARISRKLDDDRDFAVSPTQAAGPSNIPAVPALPEKKAGIFSALSSAVGLKDKKATSAYGDDNRRDIEQYDATRRSEEAVRNMEDKMFRRSQMDSQYSTQGQDANGRHYNNRHEGDDNSMEDLAVESDPVVPSSSLGAPTSTVRATSPMGMAMAPNGMNPDQLLAAYAAARVKSSTEAAEAAGSSGASPSHLQAPEDNTTRQSVLSDASAYSNAGPTDSARR</sequence>
<gene>
    <name evidence="3" type="ORF">FFLO_04143</name>
</gene>
<feature type="region of interest" description="Disordered" evidence="1">
    <location>
        <begin position="482"/>
        <end position="515"/>
    </location>
</feature>
<accession>A0A8K0JJS1</accession>
<evidence type="ECO:0000313" key="4">
    <source>
        <dbReference type="Proteomes" id="UP000812966"/>
    </source>
</evidence>
<dbReference type="OrthoDB" id="3363836at2759"/>
<feature type="region of interest" description="Disordered" evidence="1">
    <location>
        <begin position="353"/>
        <end position="386"/>
    </location>
</feature>
<dbReference type="AlphaFoldDB" id="A0A8K0JJS1"/>
<evidence type="ECO:0000256" key="2">
    <source>
        <dbReference type="SAM" id="Phobius"/>
    </source>
</evidence>
<keyword evidence="2" id="KW-1133">Transmembrane helix</keyword>
<feature type="compositionally biased region" description="Polar residues" evidence="1">
    <location>
        <begin position="591"/>
        <end position="611"/>
    </location>
</feature>
<feature type="transmembrane region" description="Helical" evidence="2">
    <location>
        <begin position="195"/>
        <end position="218"/>
    </location>
</feature>
<evidence type="ECO:0000313" key="3">
    <source>
        <dbReference type="EMBL" id="KAG7531701.1"/>
    </source>
</evidence>
<comment type="caution">
    <text evidence="3">The sequence shown here is derived from an EMBL/GenBank/DDBJ whole genome shotgun (WGS) entry which is preliminary data.</text>
</comment>
<organism evidence="3 4">
    <name type="scientific">Filobasidium floriforme</name>
    <dbReference type="NCBI Taxonomy" id="5210"/>
    <lineage>
        <taxon>Eukaryota</taxon>
        <taxon>Fungi</taxon>
        <taxon>Dikarya</taxon>
        <taxon>Basidiomycota</taxon>
        <taxon>Agaricomycotina</taxon>
        <taxon>Tremellomycetes</taxon>
        <taxon>Filobasidiales</taxon>
        <taxon>Filobasidiaceae</taxon>
        <taxon>Filobasidium</taxon>
    </lineage>
</organism>
<protein>
    <submittedName>
        <fullName evidence="3">Uncharacterized protein</fullName>
    </submittedName>
</protein>
<keyword evidence="2" id="KW-0812">Transmembrane</keyword>
<proteinExistence type="predicted"/>
<feature type="compositionally biased region" description="Polar residues" evidence="1">
    <location>
        <begin position="488"/>
        <end position="498"/>
    </location>
</feature>
<feature type="region of interest" description="Disordered" evidence="1">
    <location>
        <begin position="566"/>
        <end position="617"/>
    </location>
</feature>
<name>A0A8K0JJS1_9TREE</name>
<dbReference type="EMBL" id="JABELV010000084">
    <property type="protein sequence ID" value="KAG7531701.1"/>
    <property type="molecule type" value="Genomic_DNA"/>
</dbReference>
<evidence type="ECO:0000256" key="1">
    <source>
        <dbReference type="SAM" id="MobiDB-lite"/>
    </source>
</evidence>
<dbReference type="Proteomes" id="UP000812966">
    <property type="component" value="Unassembled WGS sequence"/>
</dbReference>
<feature type="compositionally biased region" description="Low complexity" evidence="1">
    <location>
        <begin position="570"/>
        <end position="583"/>
    </location>
</feature>